<evidence type="ECO:0000256" key="1">
    <source>
        <dbReference type="SAM" id="MobiDB-lite"/>
    </source>
</evidence>
<dbReference type="AlphaFoldDB" id="A0A1I8AWB4"/>
<proteinExistence type="predicted"/>
<accession>A0A1I8AWB4</accession>
<protein>
    <submittedName>
        <fullName evidence="3">Ulp1 protease family, C-terminal catalytic domain-containing protein</fullName>
    </submittedName>
</protein>
<feature type="compositionally biased region" description="Basic and acidic residues" evidence="1">
    <location>
        <begin position="67"/>
        <end position="78"/>
    </location>
</feature>
<sequence>METEHASAAAIHFTHSLVRRIENRAKTTLAQAKGNNSEAASGGNKALGDNFMRDLTRPRTAGTNGQSHDDVSDERTRGDGEVLLAASAKSRRTHVLFGPQKQPASSPGGQRSQFCVREDLCRSISGCAPGVPFAVRSFADSSYCSRHRARLTALLFVSSDVSSRLRLGFVSNEARRALETADWRKVDQGKCCRHSSENLVHLINMAYCDKLDRKFTNFVAASSAEALGPQTDRTTFEENWSSTQ</sequence>
<reference evidence="3" key="1">
    <citation type="submission" date="2016-11" db="UniProtKB">
        <authorList>
            <consortium name="WormBaseParasite"/>
        </authorList>
    </citation>
    <scope>IDENTIFICATION</scope>
</reference>
<feature type="compositionally biased region" description="Polar residues" evidence="1">
    <location>
        <begin position="30"/>
        <end position="39"/>
    </location>
</feature>
<dbReference type="Proteomes" id="UP000095287">
    <property type="component" value="Unplaced"/>
</dbReference>
<name>A0A1I8AWB4_9BILA</name>
<organism evidence="2 3">
    <name type="scientific">Steinernema glaseri</name>
    <dbReference type="NCBI Taxonomy" id="37863"/>
    <lineage>
        <taxon>Eukaryota</taxon>
        <taxon>Metazoa</taxon>
        <taxon>Ecdysozoa</taxon>
        <taxon>Nematoda</taxon>
        <taxon>Chromadorea</taxon>
        <taxon>Rhabditida</taxon>
        <taxon>Tylenchina</taxon>
        <taxon>Panagrolaimomorpha</taxon>
        <taxon>Strongyloidoidea</taxon>
        <taxon>Steinernematidae</taxon>
        <taxon>Steinernema</taxon>
    </lineage>
</organism>
<feature type="region of interest" description="Disordered" evidence="1">
    <location>
        <begin position="30"/>
        <end position="78"/>
    </location>
</feature>
<keyword evidence="2" id="KW-1185">Reference proteome</keyword>
<evidence type="ECO:0000313" key="2">
    <source>
        <dbReference type="Proteomes" id="UP000095287"/>
    </source>
</evidence>
<dbReference type="WBParaSite" id="L893_g9866.t1">
    <property type="protein sequence ID" value="L893_g9866.t1"/>
    <property type="gene ID" value="L893_g9866"/>
</dbReference>
<evidence type="ECO:0000313" key="3">
    <source>
        <dbReference type="WBParaSite" id="L893_g9866.t1"/>
    </source>
</evidence>